<dbReference type="GO" id="GO:0003677">
    <property type="term" value="F:DNA binding"/>
    <property type="evidence" value="ECO:0007669"/>
    <property type="project" value="UniProtKB-KW"/>
</dbReference>
<dbReference type="AlphaFoldDB" id="A0AAU7FBN5"/>
<dbReference type="PANTHER" id="PTHR30204">
    <property type="entry name" value="REDOX-CYCLING DRUG-SENSING TRANSCRIPTIONAL ACTIVATOR SOXR"/>
    <property type="match status" value="1"/>
</dbReference>
<dbReference type="Gene3D" id="1.10.1660.10">
    <property type="match status" value="1"/>
</dbReference>
<dbReference type="KEGG" id="cmav:ABHF33_02975"/>
<evidence type="ECO:0000256" key="2">
    <source>
        <dbReference type="ARBA" id="ARBA00023015"/>
    </source>
</evidence>
<dbReference type="InterPro" id="IPR009061">
    <property type="entry name" value="DNA-bd_dom_put_sf"/>
</dbReference>
<dbReference type="InterPro" id="IPR000551">
    <property type="entry name" value="MerR-type_HTH_dom"/>
</dbReference>
<dbReference type="PRINTS" id="PR00040">
    <property type="entry name" value="HTHMERR"/>
</dbReference>
<evidence type="ECO:0000313" key="6">
    <source>
        <dbReference type="EMBL" id="XBM01269.1"/>
    </source>
</evidence>
<dbReference type="PANTHER" id="PTHR30204:SF69">
    <property type="entry name" value="MERR-FAMILY TRANSCRIPTIONAL REGULATOR"/>
    <property type="match status" value="1"/>
</dbReference>
<proteinExistence type="predicted"/>
<sequence>MYIGELAKLSGASAKAIRHYESLGLLGRVARQGVYRVYDTQDVQVVQWIKQAQSLGFRLAEIVAAFQRDADGQLDWREMSHQIELKREAVRQEISRLQMLEACLTTIHLEINECLSGEPLAAEPSPEQAKFYAFCADSQPA</sequence>
<dbReference type="SUPFAM" id="SSF46955">
    <property type="entry name" value="Putative DNA-binding domain"/>
    <property type="match status" value="1"/>
</dbReference>
<keyword evidence="3" id="KW-0238">DNA-binding</keyword>
<dbReference type="PROSITE" id="PS50937">
    <property type="entry name" value="HTH_MERR_2"/>
    <property type="match status" value="1"/>
</dbReference>
<dbReference type="RefSeq" id="WP_348945573.1">
    <property type="nucleotide sequence ID" value="NZ_CP157355.1"/>
</dbReference>
<dbReference type="InterPro" id="IPR047057">
    <property type="entry name" value="MerR_fam"/>
</dbReference>
<dbReference type="EMBL" id="CP157355">
    <property type="protein sequence ID" value="XBM01269.1"/>
    <property type="molecule type" value="Genomic_DNA"/>
</dbReference>
<name>A0AAU7FBN5_9NEIS</name>
<evidence type="ECO:0000256" key="1">
    <source>
        <dbReference type="ARBA" id="ARBA00022491"/>
    </source>
</evidence>
<feature type="domain" description="HTH merR-type" evidence="5">
    <location>
        <begin position="1"/>
        <end position="68"/>
    </location>
</feature>
<gene>
    <name evidence="6" type="ORF">ABHF33_02975</name>
</gene>
<dbReference type="GO" id="GO:0003700">
    <property type="term" value="F:DNA-binding transcription factor activity"/>
    <property type="evidence" value="ECO:0007669"/>
    <property type="project" value="InterPro"/>
</dbReference>
<dbReference type="Pfam" id="PF13411">
    <property type="entry name" value="MerR_1"/>
    <property type="match status" value="1"/>
</dbReference>
<reference evidence="6" key="1">
    <citation type="submission" date="2024-05" db="EMBL/GenBank/DDBJ databases">
        <authorList>
            <person name="Yang L."/>
            <person name="Pan L."/>
        </authorList>
    </citation>
    <scope>NUCLEOTIDE SEQUENCE</scope>
    <source>
        <strain evidence="6">FCG-7</strain>
    </source>
</reference>
<keyword evidence="4" id="KW-0804">Transcription</keyword>
<evidence type="ECO:0000256" key="4">
    <source>
        <dbReference type="ARBA" id="ARBA00023163"/>
    </source>
</evidence>
<evidence type="ECO:0000259" key="5">
    <source>
        <dbReference type="PROSITE" id="PS50937"/>
    </source>
</evidence>
<evidence type="ECO:0000256" key="3">
    <source>
        <dbReference type="ARBA" id="ARBA00023125"/>
    </source>
</evidence>
<organism evidence="6">
    <name type="scientific">Chitinibacter mangrovi</name>
    <dbReference type="NCBI Taxonomy" id="3153927"/>
    <lineage>
        <taxon>Bacteria</taxon>
        <taxon>Pseudomonadati</taxon>
        <taxon>Pseudomonadota</taxon>
        <taxon>Betaproteobacteria</taxon>
        <taxon>Neisseriales</taxon>
        <taxon>Chitinibacteraceae</taxon>
        <taxon>Chitinibacter</taxon>
    </lineage>
</organism>
<dbReference type="SMART" id="SM00422">
    <property type="entry name" value="HTH_MERR"/>
    <property type="match status" value="1"/>
</dbReference>
<keyword evidence="2" id="KW-0805">Transcription regulation</keyword>
<protein>
    <submittedName>
        <fullName evidence="6">MerR family transcriptional regulator</fullName>
    </submittedName>
</protein>
<keyword evidence="1" id="KW-0678">Repressor</keyword>
<accession>A0AAU7FBN5</accession>